<dbReference type="Gene3D" id="3.50.50.60">
    <property type="entry name" value="FAD/NAD(P)-binding domain"/>
    <property type="match status" value="1"/>
</dbReference>
<dbReference type="InterPro" id="IPR032371">
    <property type="entry name" value="DUF4873"/>
</dbReference>
<reference evidence="2 3" key="1">
    <citation type="submission" date="2016-04" db="EMBL/GenBank/DDBJ databases">
        <title>Draft Genome Sequences of Staphylococcus capitis Strain H36, S. capitis Strain H65, S. cohnii Strain H62, S. hominis Strain H69, Mycobacterium iranicum Strain H39, Plantibacter sp. Strain H53, Pseudomonas oryzihabitans Strain H72, and Microbacterium sp. Strain H83, isolated from residential settings.</title>
        <authorList>
            <person name="Lymperopoulou D."/>
            <person name="Adams R.I."/>
            <person name="Lindow S."/>
            <person name="Coil D.A."/>
            <person name="Jospin G."/>
            <person name="Eisen J.A."/>
        </authorList>
    </citation>
    <scope>NUCLEOTIDE SEQUENCE [LARGE SCALE GENOMIC DNA]</scope>
    <source>
        <strain evidence="2 3">H39</strain>
    </source>
</reference>
<sequence>MTVEPSNQEPTVEPSNQEPTVAVAYLDADATRDAEFDEATHTWTAGGRHARIVVATDGTLPSALTCRVEHLRPYLGVAVHGVPNWFLVTGPDAAAQKGYIAKCLDYLDRTDTTRIEVRAGAQRTYDDRSRGRTRRGGHYWRKVGRRIPSAFEVRSLGFEDGPEEGVYDGAAKVVVSDRMLDAKVRLTGRIDPIDGHYHWQGTVFAADADVRLPQDVTVAIGDRCARGRLTERTPWSTFSVVGLGMPPFALEAVEVDVPRQ</sequence>
<dbReference type="AlphaFoldDB" id="A0A178LUX7"/>
<dbReference type="OrthoDB" id="3683556at2"/>
<dbReference type="InterPro" id="IPR036188">
    <property type="entry name" value="FAD/NAD-bd_sf"/>
</dbReference>
<gene>
    <name evidence="2" type="ORF">A4X20_20680</name>
</gene>
<feature type="domain" description="DUF4873" evidence="1">
    <location>
        <begin position="166"/>
        <end position="249"/>
    </location>
</feature>
<proteinExistence type="predicted"/>
<dbReference type="RefSeq" id="WP_064282211.1">
    <property type="nucleotide sequence ID" value="NZ_LWCS01000023.1"/>
</dbReference>
<organism evidence="2 3">
    <name type="scientific">Mycolicibacterium iranicum</name>
    <name type="common">Mycobacterium iranicum</name>
    <dbReference type="NCBI Taxonomy" id="912594"/>
    <lineage>
        <taxon>Bacteria</taxon>
        <taxon>Bacillati</taxon>
        <taxon>Actinomycetota</taxon>
        <taxon>Actinomycetes</taxon>
        <taxon>Mycobacteriales</taxon>
        <taxon>Mycobacteriaceae</taxon>
        <taxon>Mycolicibacterium</taxon>
    </lineage>
</organism>
<protein>
    <recommendedName>
        <fullName evidence="1">DUF4873 domain-containing protein</fullName>
    </recommendedName>
</protein>
<comment type="caution">
    <text evidence="2">The sequence shown here is derived from an EMBL/GenBank/DDBJ whole genome shotgun (WGS) entry which is preliminary data.</text>
</comment>
<accession>A0A178LUX7</accession>
<evidence type="ECO:0000313" key="2">
    <source>
        <dbReference type="EMBL" id="OAN38008.1"/>
    </source>
</evidence>
<dbReference type="EMBL" id="LWCS01000023">
    <property type="protein sequence ID" value="OAN38008.1"/>
    <property type="molecule type" value="Genomic_DNA"/>
</dbReference>
<evidence type="ECO:0000259" key="1">
    <source>
        <dbReference type="Pfam" id="PF16170"/>
    </source>
</evidence>
<dbReference type="Pfam" id="PF16170">
    <property type="entry name" value="DUF4873"/>
    <property type="match status" value="1"/>
</dbReference>
<dbReference type="Proteomes" id="UP000078396">
    <property type="component" value="Unassembled WGS sequence"/>
</dbReference>
<evidence type="ECO:0000313" key="3">
    <source>
        <dbReference type="Proteomes" id="UP000078396"/>
    </source>
</evidence>
<name>A0A178LUX7_MYCIR</name>
<dbReference type="STRING" id="912594.AWC12_28985"/>